<evidence type="ECO:0000256" key="1">
    <source>
        <dbReference type="ARBA" id="ARBA00005785"/>
    </source>
</evidence>
<dbReference type="OMA" id="QIQATHQ"/>
<dbReference type="Gene3D" id="2.40.50.690">
    <property type="match status" value="1"/>
</dbReference>
<organism evidence="4 5">
    <name type="scientific">Yarrowia lipolytica</name>
    <name type="common">Candida lipolytica</name>
    <dbReference type="NCBI Taxonomy" id="4952"/>
    <lineage>
        <taxon>Eukaryota</taxon>
        <taxon>Fungi</taxon>
        <taxon>Dikarya</taxon>
        <taxon>Ascomycota</taxon>
        <taxon>Saccharomycotina</taxon>
        <taxon>Dipodascomycetes</taxon>
        <taxon>Dipodascales</taxon>
        <taxon>Dipodascales incertae sedis</taxon>
        <taxon>Yarrowia</taxon>
    </lineage>
</organism>
<dbReference type="GO" id="GO:0000932">
    <property type="term" value="C:P-body"/>
    <property type="evidence" value="ECO:0007669"/>
    <property type="project" value="TreeGrafter"/>
</dbReference>
<feature type="compositionally biased region" description="Low complexity" evidence="2">
    <location>
        <begin position="497"/>
        <end position="506"/>
    </location>
</feature>
<protein>
    <recommendedName>
        <fullName evidence="3">RNB domain-containing protein</fullName>
    </recommendedName>
</protein>
<dbReference type="FunFam" id="2.40.50.690:FF:000001">
    <property type="entry name" value="Cell wall biogenesis protein"/>
    <property type="match status" value="1"/>
</dbReference>
<dbReference type="Gene3D" id="2.40.50.140">
    <property type="entry name" value="Nucleic acid-binding proteins"/>
    <property type="match status" value="1"/>
</dbReference>
<accession>A0A1D8NNB6</accession>
<dbReference type="PANTHER" id="PTHR23355">
    <property type="entry name" value="RIBONUCLEASE"/>
    <property type="match status" value="1"/>
</dbReference>
<dbReference type="InterPro" id="IPR041093">
    <property type="entry name" value="Dis3l2-like_C"/>
</dbReference>
<dbReference type="InterPro" id="IPR001900">
    <property type="entry name" value="RNase_II/R"/>
</dbReference>
<evidence type="ECO:0000313" key="5">
    <source>
        <dbReference type="Proteomes" id="UP000182444"/>
    </source>
</evidence>
<feature type="domain" description="RNB" evidence="3">
    <location>
        <begin position="621"/>
        <end position="966"/>
    </location>
</feature>
<dbReference type="SUPFAM" id="SSF50249">
    <property type="entry name" value="Nucleic acid-binding proteins"/>
    <property type="match status" value="2"/>
</dbReference>
<feature type="region of interest" description="Disordered" evidence="2">
    <location>
        <begin position="1"/>
        <end position="34"/>
    </location>
</feature>
<evidence type="ECO:0000256" key="2">
    <source>
        <dbReference type="SAM" id="MobiDB-lite"/>
    </source>
</evidence>
<sequence length="1212" mass="134258">MSGNNNGSNNNGNNANGNQNLLPNPSSRGPRNLHIAHRRSPSELTPLMVEQIALQQQIDILQAQQQQILAQQQQFIHQPNLMPPPPMQQSYVTATGPFGQFGVQPVHQMGPPQSGGHRRAQSSSHPNQHQQQPQQHFQGGHQSTPSQSGGGDRGHNRRQSLGLPEAIRAAAIEQQKRQGGAGAVPASPQRNHSSGSNSSNPGSFKFPPTADDSSPTKSHSRSRSMAFGQQKRNQSPSRFQFPAGGHGSSPSTGGNFHPGHGHSRSNSRNFDQGGFVPGHRHRGSSVSSMHAFNSYGGGQQQRKSLFAPYLPQASLGQLMDQGRLVSGVLRVNKKNRSDAYVSTDGILDADIFICGSKDRNRALEGDLVAVELLNVDQVWDSKREKEEKKKRKDQTTGDISDTVETTSGGANNSGGLQRRGSLKQRPQQKRNDDVEVEGQSLLLSEEEELTDAAKPLYAGHIVAVIERVPGQLFSGTLGLLRPSSQATKDRQEREGGHNNNNNNQHQEPPRPKIVWFKPTDKRVPLIAIPTEQAPKDFVENHESYANTLFAASIKRWPITSLHPFGTLVEEIGDANDDEIQIEAILRDNNFTADVFPDSALRAVPEETATGTPLTDEETEGRRDFTEEYTLGLSPNGILADQAFHIKKLGDDKIELGVHVLDVTHYVQSNSALDREAKKRGSSCFLVQRDLNMFPDNFNSNFALTPGNNRLTISVVFEIDATTFDVSDTWIGTSYINTKQKLDYATVERIFDDKGGDDKAQIQAILAEGLLSQTDIDYVKTLRLLSMEFKRDRFNCKNLNLGGKDLPALSLLNQIDDENLPISTDIYQALQISHIVDEVNIKVNCAVAQKLYASLGPKAFLRRHSYPLLQKMESFTQKMKNLGVHIDTSSSGALQKCLFQIESDDIRRGLETLLLKCMNRAKYYVADKSDELAHYFLNVPVYTHFNAPLRRYADLIVHRQLKAVLSNFSVPYDESLELLNNAADYCNFKKDSAHNAQEQSVHLFLSQAIAALSQKKQARNGDIIKEGLVIQVYESAFDVYIPDIGIEKRVHGDQLPLKKAEFIKKDRLLELYWEQGKSSAEFVPENERKSKGRGGDKDTGNASNNKESLADQVKGLSLDSKSLPSSPKQSLTGGLLAPHRAISMNKLENEYCARSDGDGSNSDDELLRDVVTREENGYFIQEIRELQRVPIMLRAELGKTLPCLTVRTINPFA</sequence>
<dbReference type="GeneID" id="2908320"/>
<dbReference type="FunFam" id="2.40.50.700:FF:000002">
    <property type="entry name" value="Cell wall biogenesis protein"/>
    <property type="match status" value="1"/>
</dbReference>
<dbReference type="VEuPathDB" id="FungiDB:YALI0_F13717g"/>
<dbReference type="RefSeq" id="XP_505385.3">
    <property type="nucleotide sequence ID" value="XM_505385.3"/>
</dbReference>
<dbReference type="GO" id="GO:0003723">
    <property type="term" value="F:RNA binding"/>
    <property type="evidence" value="ECO:0007669"/>
    <property type="project" value="InterPro"/>
</dbReference>
<proteinExistence type="inferred from homology"/>
<feature type="region of interest" description="Disordered" evidence="2">
    <location>
        <begin position="1081"/>
        <end position="1107"/>
    </location>
</feature>
<feature type="region of interest" description="Disordered" evidence="2">
    <location>
        <begin position="79"/>
        <end position="158"/>
    </location>
</feature>
<dbReference type="AlphaFoldDB" id="A0A1D8NNB6"/>
<dbReference type="eggNOG" id="KOG2102">
    <property type="taxonomic scope" value="Eukaryota"/>
</dbReference>
<feature type="compositionally biased region" description="Low complexity" evidence="2">
    <location>
        <begin position="121"/>
        <end position="143"/>
    </location>
</feature>
<evidence type="ECO:0000259" key="3">
    <source>
        <dbReference type="SMART" id="SM00955"/>
    </source>
</evidence>
<dbReference type="InterPro" id="IPR050180">
    <property type="entry name" value="RNR_Ribonuclease"/>
</dbReference>
<feature type="region of interest" description="Disordered" evidence="2">
    <location>
        <begin position="476"/>
        <end position="511"/>
    </location>
</feature>
<feature type="region of interest" description="Disordered" evidence="2">
    <location>
        <begin position="174"/>
        <end position="298"/>
    </location>
</feature>
<dbReference type="InterPro" id="IPR012340">
    <property type="entry name" value="NA-bd_OB-fold"/>
</dbReference>
<reference evidence="4 5" key="1">
    <citation type="journal article" date="2016" name="PLoS ONE">
        <title>Sequence Assembly of Yarrowia lipolytica Strain W29/CLIB89 Shows Transposable Element Diversity.</title>
        <authorList>
            <person name="Magnan C."/>
            <person name="Yu J."/>
            <person name="Chang I."/>
            <person name="Jahn E."/>
            <person name="Kanomata Y."/>
            <person name="Wu J."/>
            <person name="Zeller M."/>
            <person name="Oakes M."/>
            <person name="Baldi P."/>
            <person name="Sandmeyer S."/>
        </authorList>
    </citation>
    <scope>NUCLEOTIDE SEQUENCE [LARGE SCALE GENOMIC DNA]</scope>
    <source>
        <strain evidence="5">CLIB89(W29)</strain>
    </source>
</reference>
<dbReference type="GO" id="GO:0006402">
    <property type="term" value="P:mRNA catabolic process"/>
    <property type="evidence" value="ECO:0007669"/>
    <property type="project" value="TreeGrafter"/>
</dbReference>
<dbReference type="Pfam" id="PF17849">
    <property type="entry name" value="OB_Dis3"/>
    <property type="match status" value="1"/>
</dbReference>
<feature type="compositionally biased region" description="Basic and acidic residues" evidence="2">
    <location>
        <begin position="1084"/>
        <end position="1098"/>
    </location>
</feature>
<name>A0A1D8NNB6_YARLL</name>
<dbReference type="InterPro" id="IPR041505">
    <property type="entry name" value="Dis3_CSD2"/>
</dbReference>
<dbReference type="EMBL" id="CP017558">
    <property type="protein sequence ID" value="AOW07144.1"/>
    <property type="molecule type" value="Genomic_DNA"/>
</dbReference>
<comment type="similarity">
    <text evidence="1">Belongs to the RNR ribonuclease family.</text>
</comment>
<feature type="region of interest" description="Disordered" evidence="2">
    <location>
        <begin position="382"/>
        <end position="436"/>
    </location>
</feature>
<feature type="compositionally biased region" description="Basic and acidic residues" evidence="2">
    <location>
        <begin position="487"/>
        <end position="496"/>
    </location>
</feature>
<evidence type="ECO:0000313" key="4">
    <source>
        <dbReference type="EMBL" id="AOW07144.1"/>
    </source>
</evidence>
<dbReference type="Gene3D" id="2.40.50.700">
    <property type="match status" value="1"/>
</dbReference>
<dbReference type="KEGG" id="yli:2908320"/>
<dbReference type="Pfam" id="PF17877">
    <property type="entry name" value="Dis3l2_C_term"/>
    <property type="match status" value="1"/>
</dbReference>
<dbReference type="Pfam" id="PF00773">
    <property type="entry name" value="RNB"/>
    <property type="match status" value="1"/>
</dbReference>
<gene>
    <name evidence="4" type="ORF">YALI1_F18381g</name>
</gene>
<feature type="compositionally biased region" description="Low complexity" evidence="2">
    <location>
        <begin position="193"/>
        <end position="203"/>
    </location>
</feature>
<dbReference type="PANTHER" id="PTHR23355:SF9">
    <property type="entry name" value="DIS3-LIKE EXONUCLEASE 2"/>
    <property type="match status" value="1"/>
</dbReference>
<feature type="compositionally biased region" description="Low complexity" evidence="2">
    <location>
        <begin position="1"/>
        <end position="20"/>
    </location>
</feature>
<dbReference type="SMART" id="SM00955">
    <property type="entry name" value="RNB"/>
    <property type="match status" value="1"/>
</dbReference>
<dbReference type="GO" id="GO:0000175">
    <property type="term" value="F:3'-5'-RNA exonuclease activity"/>
    <property type="evidence" value="ECO:0007669"/>
    <property type="project" value="TreeGrafter"/>
</dbReference>
<feature type="compositionally biased region" description="Polar residues" evidence="2">
    <location>
        <begin position="396"/>
        <end position="415"/>
    </location>
</feature>
<dbReference type="Proteomes" id="UP000182444">
    <property type="component" value="Chromosome 1F"/>
</dbReference>
<dbReference type="VEuPathDB" id="FungiDB:YALI1_F18381g"/>